<dbReference type="PANTHER" id="PTHR21180">
    <property type="entry name" value="ENDONUCLEASE/EXONUCLEASE/PHOSPHATASE FAMILY DOMAIN-CONTAINING PROTEIN 1"/>
    <property type="match status" value="1"/>
</dbReference>
<dbReference type="Proteomes" id="UP000177300">
    <property type="component" value="Unassembled WGS sequence"/>
</dbReference>
<evidence type="ECO:0000259" key="2">
    <source>
        <dbReference type="Pfam" id="PF10531"/>
    </source>
</evidence>
<sequence length="176" mass="18578">MSESLENFWENNKAKTAVVGMFLFGLFLLAFGVGTFALKDSGEDDAIKIISVEQGDPLNKIIVHVDGAVNKPGVYELTIDSRVNDLVAAAGGLTEDANTQAINLAAKLSDGQKAHIASINVNTASEAQLDTLPGVGPVTAGKIIASRPYSSVEELLSKKAVGRATFDKIKDLVTVY</sequence>
<dbReference type="InterPro" id="IPR051675">
    <property type="entry name" value="Endo/Exo/Phosphatase_dom_1"/>
</dbReference>
<dbReference type="Pfam" id="PF12836">
    <property type="entry name" value="HHH_3"/>
    <property type="match status" value="1"/>
</dbReference>
<dbReference type="PANTHER" id="PTHR21180:SF32">
    <property type="entry name" value="ENDONUCLEASE_EXONUCLEASE_PHOSPHATASE FAMILY DOMAIN-CONTAINING PROTEIN 1"/>
    <property type="match status" value="1"/>
</dbReference>
<reference evidence="3 4" key="1">
    <citation type="journal article" date="2016" name="Nat. Commun.">
        <title>Thousands of microbial genomes shed light on interconnected biogeochemical processes in an aquifer system.</title>
        <authorList>
            <person name="Anantharaman K."/>
            <person name="Brown C.T."/>
            <person name="Hug L.A."/>
            <person name="Sharon I."/>
            <person name="Castelle C.J."/>
            <person name="Probst A.J."/>
            <person name="Thomas B.C."/>
            <person name="Singh A."/>
            <person name="Wilkins M.J."/>
            <person name="Karaoz U."/>
            <person name="Brodie E.L."/>
            <person name="Williams K.H."/>
            <person name="Hubbard S.S."/>
            <person name="Banfield J.F."/>
        </authorList>
    </citation>
    <scope>NUCLEOTIDE SEQUENCE [LARGE SCALE GENOMIC DNA]</scope>
</reference>
<keyword evidence="1" id="KW-1133">Transmembrane helix</keyword>
<dbReference type="InterPro" id="IPR010994">
    <property type="entry name" value="RuvA_2-like"/>
</dbReference>
<proteinExistence type="predicted"/>
<comment type="caution">
    <text evidence="3">The sequence shown here is derived from an EMBL/GenBank/DDBJ whole genome shotgun (WGS) entry which is preliminary data.</text>
</comment>
<organism evidence="3 4">
    <name type="scientific">Candidatus Curtissbacteria bacterium RIFCSPLOWO2_12_FULL_38_9</name>
    <dbReference type="NCBI Taxonomy" id="1797735"/>
    <lineage>
        <taxon>Bacteria</taxon>
        <taxon>Candidatus Curtissiibacteriota</taxon>
    </lineage>
</organism>
<dbReference type="AlphaFoldDB" id="A0A1F5IC69"/>
<dbReference type="Gene3D" id="1.10.150.320">
    <property type="entry name" value="Photosystem II 12 kDa extrinsic protein"/>
    <property type="match status" value="1"/>
</dbReference>
<protein>
    <recommendedName>
        <fullName evidence="2">Soluble ligand binding domain-containing protein</fullName>
    </recommendedName>
</protein>
<name>A0A1F5IC69_9BACT</name>
<feature type="domain" description="Soluble ligand binding" evidence="2">
    <location>
        <begin position="62"/>
        <end position="116"/>
    </location>
</feature>
<keyword evidence="1" id="KW-0472">Membrane</keyword>
<feature type="transmembrane region" description="Helical" evidence="1">
    <location>
        <begin position="17"/>
        <end position="38"/>
    </location>
</feature>
<gene>
    <name evidence="3" type="ORF">A3G14_03855</name>
</gene>
<dbReference type="GO" id="GO:0015627">
    <property type="term" value="C:type II protein secretion system complex"/>
    <property type="evidence" value="ECO:0007669"/>
    <property type="project" value="TreeGrafter"/>
</dbReference>
<dbReference type="SUPFAM" id="SSF47781">
    <property type="entry name" value="RuvA domain 2-like"/>
    <property type="match status" value="1"/>
</dbReference>
<dbReference type="Pfam" id="PF10531">
    <property type="entry name" value="SLBB"/>
    <property type="match status" value="1"/>
</dbReference>
<evidence type="ECO:0000313" key="4">
    <source>
        <dbReference type="Proteomes" id="UP000177300"/>
    </source>
</evidence>
<evidence type="ECO:0000256" key="1">
    <source>
        <dbReference type="SAM" id="Phobius"/>
    </source>
</evidence>
<dbReference type="EMBL" id="MFBY01000013">
    <property type="protein sequence ID" value="OGE13976.1"/>
    <property type="molecule type" value="Genomic_DNA"/>
</dbReference>
<evidence type="ECO:0000313" key="3">
    <source>
        <dbReference type="EMBL" id="OGE13976.1"/>
    </source>
</evidence>
<dbReference type="GO" id="GO:0015628">
    <property type="term" value="P:protein secretion by the type II secretion system"/>
    <property type="evidence" value="ECO:0007669"/>
    <property type="project" value="TreeGrafter"/>
</dbReference>
<accession>A0A1F5IC69</accession>
<dbReference type="InterPro" id="IPR019554">
    <property type="entry name" value="Soluble_ligand-bd"/>
</dbReference>
<keyword evidence="1" id="KW-0812">Transmembrane</keyword>